<dbReference type="Gene3D" id="2.30.29.30">
    <property type="entry name" value="Pleckstrin-homology domain (PH domain)/Phosphotyrosine-binding domain (PTB)"/>
    <property type="match status" value="1"/>
</dbReference>
<gene>
    <name evidence="4" type="ORF">EC973_001536</name>
</gene>
<feature type="compositionally biased region" description="Basic and acidic residues" evidence="2">
    <location>
        <begin position="344"/>
        <end position="354"/>
    </location>
</feature>
<name>A0A8H7EP93_9FUNG</name>
<evidence type="ECO:0000313" key="5">
    <source>
        <dbReference type="Proteomes" id="UP000605846"/>
    </source>
</evidence>
<keyword evidence="5" id="KW-1185">Reference proteome</keyword>
<dbReference type="Proteomes" id="UP000605846">
    <property type="component" value="Unassembled WGS sequence"/>
</dbReference>
<dbReference type="AlphaFoldDB" id="A0A8H7EP93"/>
<dbReference type="InterPro" id="IPR001849">
    <property type="entry name" value="PH_domain"/>
</dbReference>
<protein>
    <recommendedName>
        <fullName evidence="3">PH domain-containing protein</fullName>
    </recommendedName>
</protein>
<organism evidence="4 5">
    <name type="scientific">Apophysomyces ossiformis</name>
    <dbReference type="NCBI Taxonomy" id="679940"/>
    <lineage>
        <taxon>Eukaryota</taxon>
        <taxon>Fungi</taxon>
        <taxon>Fungi incertae sedis</taxon>
        <taxon>Mucoromycota</taxon>
        <taxon>Mucoromycotina</taxon>
        <taxon>Mucoromycetes</taxon>
        <taxon>Mucorales</taxon>
        <taxon>Mucorineae</taxon>
        <taxon>Mucoraceae</taxon>
        <taxon>Apophysomyces</taxon>
    </lineage>
</organism>
<evidence type="ECO:0000256" key="2">
    <source>
        <dbReference type="SAM" id="MobiDB-lite"/>
    </source>
</evidence>
<reference evidence="4" key="1">
    <citation type="submission" date="2020-01" db="EMBL/GenBank/DDBJ databases">
        <title>Genome Sequencing of Three Apophysomyces-Like Fungal Strains Confirms a Novel Fungal Genus in the Mucoromycota with divergent Burkholderia-like Endosymbiotic Bacteria.</title>
        <authorList>
            <person name="Stajich J.E."/>
            <person name="Macias A.M."/>
            <person name="Carter-House D."/>
            <person name="Lovett B."/>
            <person name="Kasson L.R."/>
            <person name="Berry K."/>
            <person name="Grigoriev I."/>
            <person name="Chang Y."/>
            <person name="Spatafora J."/>
            <person name="Kasson M.T."/>
        </authorList>
    </citation>
    <scope>NUCLEOTIDE SEQUENCE</scope>
    <source>
        <strain evidence="4">NRRL A-21654</strain>
    </source>
</reference>
<dbReference type="CDD" id="cd00821">
    <property type="entry name" value="PH"/>
    <property type="match status" value="1"/>
</dbReference>
<feature type="coiled-coil region" evidence="1">
    <location>
        <begin position="514"/>
        <end position="541"/>
    </location>
</feature>
<dbReference type="OrthoDB" id="2412252at2759"/>
<dbReference type="SMART" id="SM00233">
    <property type="entry name" value="PH"/>
    <property type="match status" value="1"/>
</dbReference>
<evidence type="ECO:0000256" key="1">
    <source>
        <dbReference type="SAM" id="Coils"/>
    </source>
</evidence>
<accession>A0A8H7EP93</accession>
<evidence type="ECO:0000313" key="4">
    <source>
        <dbReference type="EMBL" id="KAF7723913.1"/>
    </source>
</evidence>
<feature type="region of interest" description="Disordered" evidence="2">
    <location>
        <begin position="452"/>
        <end position="482"/>
    </location>
</feature>
<dbReference type="PROSITE" id="PS50003">
    <property type="entry name" value="PH_DOMAIN"/>
    <property type="match status" value="1"/>
</dbReference>
<comment type="caution">
    <text evidence="4">The sequence shown here is derived from an EMBL/GenBank/DDBJ whole genome shotgun (WGS) entry which is preliminary data.</text>
</comment>
<feature type="region of interest" description="Disordered" evidence="2">
    <location>
        <begin position="293"/>
        <end position="363"/>
    </location>
</feature>
<evidence type="ECO:0000259" key="3">
    <source>
        <dbReference type="PROSITE" id="PS50003"/>
    </source>
</evidence>
<feature type="region of interest" description="Disordered" evidence="2">
    <location>
        <begin position="1"/>
        <end position="24"/>
    </location>
</feature>
<keyword evidence="1" id="KW-0175">Coiled coil</keyword>
<feature type="compositionally biased region" description="Polar residues" evidence="2">
    <location>
        <begin position="325"/>
        <end position="343"/>
    </location>
</feature>
<dbReference type="EMBL" id="JABAYA010000136">
    <property type="protein sequence ID" value="KAF7723913.1"/>
    <property type="molecule type" value="Genomic_DNA"/>
</dbReference>
<dbReference type="SUPFAM" id="SSF50729">
    <property type="entry name" value="PH domain-like"/>
    <property type="match status" value="1"/>
</dbReference>
<proteinExistence type="predicted"/>
<feature type="domain" description="PH" evidence="3">
    <location>
        <begin position="34"/>
        <end position="191"/>
    </location>
</feature>
<sequence>MLHHRQASSPTPMPPRRDVSSLVSKYSQEIPATAPVFEGHLYLRTEKKQWQWRLFRFDGSSFTCLSTRKVKLPPNTAVDVQDDLQFSFMHASPSYASLTSPLLATPKESLLHETAPLASYYQLPIFTVDVTNISAVSLLKRSKKSNGLFSSSARPSRCFCIRTFDDQCYVMKAQKQKDLERWVFVLTKMLQFAQAIRRQLTRQSVNYSSSLMNPTKTQDHGSLTRITAPPNPAIPAIALMTSPLHVPNKHDTMTYEQKYQTPALSSEKKQWIDEWRKSLAELIAYDPNIKVSPPPIEPIPDDDKMSMLSGMTSVSKRERPRRRSTAGSLRSYKSLSRRVSTVSMHEKEMREPRSGKLKKKRSDDVKNWIEPVHHVSKQNDIKRSTSQQSVRLVRSMNRKPMIQRVASIRTPSSSPEIYDIDFFQDVATTYTRESEPRSKLPTIRYHSSVRGKHVQVVHGHDNGSSDSKPRDKKAGSISRRASMPLEGFRNLIGDEDPLCTMSPLQSLSKTENAIALMAEKKEDEEMSLADLQRNLKRAHRRESWGHTRSPSASTILDIQKLQQRQQQPTLMHIQQTYPFACGSAFAAPAVPPVNIPVGEPSCWYLPMFDTIEKENMRVQHQRGKLTS</sequence>
<feature type="compositionally biased region" description="Basic and acidic residues" evidence="2">
    <location>
        <begin position="458"/>
        <end position="474"/>
    </location>
</feature>
<dbReference type="InterPro" id="IPR011993">
    <property type="entry name" value="PH-like_dom_sf"/>
</dbReference>